<name>A0ABS4XYH5_9ACTN</name>
<dbReference type="GO" id="GO:0016491">
    <property type="term" value="F:oxidoreductase activity"/>
    <property type="evidence" value="ECO:0007669"/>
    <property type="project" value="UniProtKB-KW"/>
</dbReference>
<dbReference type="Proteomes" id="UP001519291">
    <property type="component" value="Unassembled WGS sequence"/>
</dbReference>
<proteinExistence type="inferred from homology"/>
<evidence type="ECO:0000259" key="7">
    <source>
        <dbReference type="PROSITE" id="PS51349"/>
    </source>
</evidence>
<evidence type="ECO:0000256" key="4">
    <source>
        <dbReference type="ARBA" id="ARBA00023002"/>
    </source>
</evidence>
<dbReference type="InterPro" id="IPR012133">
    <property type="entry name" value="Alpha-hydoxy_acid_DH_FMN"/>
</dbReference>
<organism evidence="8 9">
    <name type="scientific">Streptomyces syringium</name>
    <dbReference type="NCBI Taxonomy" id="76729"/>
    <lineage>
        <taxon>Bacteria</taxon>
        <taxon>Bacillati</taxon>
        <taxon>Actinomycetota</taxon>
        <taxon>Actinomycetes</taxon>
        <taxon>Kitasatosporales</taxon>
        <taxon>Streptomycetaceae</taxon>
        <taxon>Streptomyces</taxon>
    </lineage>
</organism>
<keyword evidence="4 8" id="KW-0560">Oxidoreductase</keyword>
<gene>
    <name evidence="8" type="ORF">JO379_000829</name>
</gene>
<feature type="domain" description="FMN hydroxy acid dehydrogenase" evidence="7">
    <location>
        <begin position="15"/>
        <end position="379"/>
    </location>
</feature>
<keyword evidence="3" id="KW-0288">FMN</keyword>
<accession>A0ABS4XYH5</accession>
<evidence type="ECO:0000313" key="8">
    <source>
        <dbReference type="EMBL" id="MBP2401360.1"/>
    </source>
</evidence>
<comment type="cofactor">
    <cofactor evidence="1">
        <name>FMN</name>
        <dbReference type="ChEBI" id="CHEBI:58210"/>
    </cofactor>
</comment>
<evidence type="ECO:0000256" key="5">
    <source>
        <dbReference type="ARBA" id="ARBA00024042"/>
    </source>
</evidence>
<dbReference type="Pfam" id="PF01070">
    <property type="entry name" value="FMN_dh"/>
    <property type="match status" value="1"/>
</dbReference>
<evidence type="ECO:0000256" key="3">
    <source>
        <dbReference type="ARBA" id="ARBA00022643"/>
    </source>
</evidence>
<dbReference type="InterPro" id="IPR013785">
    <property type="entry name" value="Aldolase_TIM"/>
</dbReference>
<dbReference type="PIRSF" id="PIRSF000138">
    <property type="entry name" value="Al-hdrx_acd_dh"/>
    <property type="match status" value="1"/>
</dbReference>
<dbReference type="Gene3D" id="3.20.20.70">
    <property type="entry name" value="Aldolase class I"/>
    <property type="match status" value="1"/>
</dbReference>
<keyword evidence="9" id="KW-1185">Reference proteome</keyword>
<feature type="region of interest" description="Disordered" evidence="6">
    <location>
        <begin position="384"/>
        <end position="405"/>
    </location>
</feature>
<dbReference type="InterPro" id="IPR037396">
    <property type="entry name" value="FMN_HAD"/>
</dbReference>
<dbReference type="SUPFAM" id="SSF51395">
    <property type="entry name" value="FMN-linked oxidoreductases"/>
    <property type="match status" value="1"/>
</dbReference>
<sequence>MSMPTEPDPVPEPAAARPAPVTLDDYRTAAQALVDPAAWGYIEGGSGAETTLRESEAAYRRYRLRPRVLVDVSHCDLRTTLLGSPVELPVAIAPMAYHGLVSPEAEPGTVRAAAAAGALTVVSTFSGTPLEEIAEAAAGAPLWMQLYVFRDRATTEALVRRAEAAGYRALVVTVDTPRVPRRARDLRNAFSLPPGMVPANFDDRHASGLQQASQGASVIGAHAARHHDAAFGWDDLAWLRSLTTLPLVLKGVLTGEDAARAAELGVEGIVVSNHGGRQLDGAVPALDALPEVVAAVAGRCEVYVDGGVRRGTDVLTALALGARAVLLGRPVLWGLAVAGSAGARDVLSVLRAELEDAMALSGRPDLASLDAGLLRPCDTPAGPAASLSALPEALHRTPSKESTPR</sequence>
<comment type="caution">
    <text evidence="8">The sequence shown here is derived from an EMBL/GenBank/DDBJ whole genome shotgun (WGS) entry which is preliminary data.</text>
</comment>
<comment type="similarity">
    <text evidence="5">Belongs to the FMN-dependent alpha-hydroxy acid dehydrogenase family.</text>
</comment>
<dbReference type="PANTHER" id="PTHR10578:SF107">
    <property type="entry name" value="2-HYDROXYACID OXIDASE 1"/>
    <property type="match status" value="1"/>
</dbReference>
<evidence type="ECO:0000313" key="9">
    <source>
        <dbReference type="Proteomes" id="UP001519291"/>
    </source>
</evidence>
<dbReference type="EMBL" id="JAGIOH010000001">
    <property type="protein sequence ID" value="MBP2401360.1"/>
    <property type="molecule type" value="Genomic_DNA"/>
</dbReference>
<dbReference type="CDD" id="cd02809">
    <property type="entry name" value="alpha_hydroxyacid_oxid_FMN"/>
    <property type="match status" value="1"/>
</dbReference>
<dbReference type="PROSITE" id="PS51349">
    <property type="entry name" value="FMN_HYDROXY_ACID_DH_2"/>
    <property type="match status" value="1"/>
</dbReference>
<evidence type="ECO:0000256" key="6">
    <source>
        <dbReference type="SAM" id="MobiDB-lite"/>
    </source>
</evidence>
<protein>
    <submittedName>
        <fullName evidence="8">4-hydroxymandelate oxidase</fullName>
        <ecNumber evidence="8">1.1.3.46</ecNumber>
    </submittedName>
</protein>
<evidence type="ECO:0000256" key="2">
    <source>
        <dbReference type="ARBA" id="ARBA00022630"/>
    </source>
</evidence>
<keyword evidence="2" id="KW-0285">Flavoprotein</keyword>
<dbReference type="EC" id="1.1.3.46" evidence="8"/>
<dbReference type="InterPro" id="IPR008259">
    <property type="entry name" value="FMN_hydac_DH_AS"/>
</dbReference>
<dbReference type="PANTHER" id="PTHR10578">
    <property type="entry name" value="S -2-HYDROXY-ACID OXIDASE-RELATED"/>
    <property type="match status" value="1"/>
</dbReference>
<dbReference type="InterPro" id="IPR000262">
    <property type="entry name" value="FMN-dep_DH"/>
</dbReference>
<dbReference type="PROSITE" id="PS00557">
    <property type="entry name" value="FMN_HYDROXY_ACID_DH_1"/>
    <property type="match status" value="1"/>
</dbReference>
<evidence type="ECO:0000256" key="1">
    <source>
        <dbReference type="ARBA" id="ARBA00001917"/>
    </source>
</evidence>
<reference evidence="8 9" key="1">
    <citation type="submission" date="2021-03" db="EMBL/GenBank/DDBJ databases">
        <title>Sequencing the genomes of 1000 actinobacteria strains.</title>
        <authorList>
            <person name="Klenk H.-P."/>
        </authorList>
    </citation>
    <scope>NUCLEOTIDE SEQUENCE [LARGE SCALE GENOMIC DNA]</scope>
    <source>
        <strain evidence="8 9">DSM 41480</strain>
    </source>
</reference>
<feature type="compositionally biased region" description="Basic and acidic residues" evidence="6">
    <location>
        <begin position="393"/>
        <end position="405"/>
    </location>
</feature>